<gene>
    <name evidence="2" type="ORF">EJB05_11957</name>
</gene>
<evidence type="ECO:0000313" key="2">
    <source>
        <dbReference type="EMBL" id="TVU38577.1"/>
    </source>
</evidence>
<accession>A0A5J9VSM6</accession>
<evidence type="ECO:0000313" key="3">
    <source>
        <dbReference type="Proteomes" id="UP000324897"/>
    </source>
</evidence>
<organism evidence="2 3">
    <name type="scientific">Eragrostis curvula</name>
    <name type="common">weeping love grass</name>
    <dbReference type="NCBI Taxonomy" id="38414"/>
    <lineage>
        <taxon>Eukaryota</taxon>
        <taxon>Viridiplantae</taxon>
        <taxon>Streptophyta</taxon>
        <taxon>Embryophyta</taxon>
        <taxon>Tracheophyta</taxon>
        <taxon>Spermatophyta</taxon>
        <taxon>Magnoliopsida</taxon>
        <taxon>Liliopsida</taxon>
        <taxon>Poales</taxon>
        <taxon>Poaceae</taxon>
        <taxon>PACMAD clade</taxon>
        <taxon>Chloridoideae</taxon>
        <taxon>Eragrostideae</taxon>
        <taxon>Eragrostidinae</taxon>
        <taxon>Eragrostis</taxon>
    </lineage>
</organism>
<sequence>MAPSLMKMAVFVAAILLLASTQAQGSATTAAELADMVPVSLAESVMAAMPGGGGTMAAPVCLQCRCCSRTNPAQCQITGCCSTFNCNPAGRCTLVQQKCGCGGCGGAN</sequence>
<dbReference type="Proteomes" id="UP000324897">
    <property type="component" value="Chromosome 4"/>
</dbReference>
<name>A0A5J9VSM6_9POAL</name>
<dbReference type="EMBL" id="RWGY01000007">
    <property type="protein sequence ID" value="TVU38577.1"/>
    <property type="molecule type" value="Genomic_DNA"/>
</dbReference>
<dbReference type="Gramene" id="TVU38577">
    <property type="protein sequence ID" value="TVU38577"/>
    <property type="gene ID" value="EJB05_11957"/>
</dbReference>
<comment type="caution">
    <text evidence="2">The sequence shown here is derived from an EMBL/GenBank/DDBJ whole genome shotgun (WGS) entry which is preliminary data.</text>
</comment>
<reference evidence="2 3" key="1">
    <citation type="journal article" date="2019" name="Sci. Rep.">
        <title>A high-quality genome of Eragrostis curvula grass provides insights into Poaceae evolution and supports new strategies to enhance forage quality.</title>
        <authorList>
            <person name="Carballo J."/>
            <person name="Santos B.A.C.M."/>
            <person name="Zappacosta D."/>
            <person name="Garbus I."/>
            <person name="Selva J.P."/>
            <person name="Gallo C.A."/>
            <person name="Diaz A."/>
            <person name="Albertini E."/>
            <person name="Caccamo M."/>
            <person name="Echenique V."/>
        </authorList>
    </citation>
    <scope>NUCLEOTIDE SEQUENCE [LARGE SCALE GENOMIC DNA]</scope>
    <source>
        <strain evidence="3">cv. Victoria</strain>
        <tissue evidence="2">Leaf</tissue>
    </source>
</reference>
<dbReference type="AlphaFoldDB" id="A0A5J9VSM6"/>
<feature type="chain" id="PRO_5023924495" description="Bowman-Birk serine protease inhibitors family domain-containing protein" evidence="1">
    <location>
        <begin position="24"/>
        <end position="108"/>
    </location>
</feature>
<evidence type="ECO:0008006" key="4">
    <source>
        <dbReference type="Google" id="ProtNLM"/>
    </source>
</evidence>
<evidence type="ECO:0000256" key="1">
    <source>
        <dbReference type="SAM" id="SignalP"/>
    </source>
</evidence>
<dbReference type="OrthoDB" id="690836at2759"/>
<proteinExistence type="predicted"/>
<keyword evidence="3" id="KW-1185">Reference proteome</keyword>
<protein>
    <recommendedName>
        <fullName evidence="4">Bowman-Birk serine protease inhibitors family domain-containing protein</fullName>
    </recommendedName>
</protein>
<keyword evidence="1" id="KW-0732">Signal</keyword>
<feature type="signal peptide" evidence="1">
    <location>
        <begin position="1"/>
        <end position="23"/>
    </location>
</feature>